<feature type="transmembrane region" description="Helical" evidence="7">
    <location>
        <begin position="157"/>
        <end position="176"/>
    </location>
</feature>
<dbReference type="PANTHER" id="PTHR40074">
    <property type="entry name" value="O-ACETYLTRANSFERASE WECH"/>
    <property type="match status" value="1"/>
</dbReference>
<feature type="transmembrane region" description="Helical" evidence="7">
    <location>
        <begin position="59"/>
        <end position="80"/>
    </location>
</feature>
<evidence type="ECO:0000256" key="4">
    <source>
        <dbReference type="ARBA" id="ARBA00022692"/>
    </source>
</evidence>
<keyword evidence="4 7" id="KW-0812">Transmembrane</keyword>
<feature type="transmembrane region" description="Helical" evidence="7">
    <location>
        <begin position="240"/>
        <end position="261"/>
    </location>
</feature>
<evidence type="ECO:0000256" key="5">
    <source>
        <dbReference type="ARBA" id="ARBA00022989"/>
    </source>
</evidence>
<feature type="transmembrane region" description="Helical" evidence="7">
    <location>
        <begin position="132"/>
        <end position="150"/>
    </location>
</feature>
<keyword evidence="9" id="KW-0808">Transferase</keyword>
<keyword evidence="3" id="KW-1003">Cell membrane</keyword>
<dbReference type="Pfam" id="PF01757">
    <property type="entry name" value="Acyl_transf_3"/>
    <property type="match status" value="1"/>
</dbReference>
<accession>A0AA41U5G2</accession>
<proteinExistence type="inferred from homology"/>
<keyword evidence="6 7" id="KW-0472">Membrane</keyword>
<evidence type="ECO:0000259" key="8">
    <source>
        <dbReference type="Pfam" id="PF01757"/>
    </source>
</evidence>
<dbReference type="GO" id="GO:0016413">
    <property type="term" value="F:O-acetyltransferase activity"/>
    <property type="evidence" value="ECO:0007669"/>
    <property type="project" value="TreeGrafter"/>
</dbReference>
<evidence type="ECO:0000256" key="6">
    <source>
        <dbReference type="ARBA" id="ARBA00023136"/>
    </source>
</evidence>
<evidence type="ECO:0000313" key="9">
    <source>
        <dbReference type="EMBL" id="MCF4119998.1"/>
    </source>
</evidence>
<evidence type="ECO:0000256" key="7">
    <source>
        <dbReference type="SAM" id="Phobius"/>
    </source>
</evidence>
<dbReference type="PANTHER" id="PTHR40074:SF4">
    <property type="entry name" value="INNER MEMBRANE PROTEIN YCFT"/>
    <property type="match status" value="1"/>
</dbReference>
<name>A0AA41U5G2_9MICO</name>
<dbReference type="InterPro" id="IPR002656">
    <property type="entry name" value="Acyl_transf_3_dom"/>
</dbReference>
<protein>
    <submittedName>
        <fullName evidence="9">Acyltransferase family protein</fullName>
    </submittedName>
</protein>
<sequence length="358" mass="38520">MTAPWTSTGARPREELPPRLAWADTARGLALTLVVLFHATDYSIGFGFDAYGVREVNDAVRSLRMPLFFAVSGLFAGRWVAGGWRPLLRGKVMFLVWVFWFWEAVTTLVRLFVGWRRGTPAEVTSEILLAPLIPRTELWFLWTLAVFFIVARAVRRVPVAAQIAVAGGLAAVALAGWDAEVIAWRAVAEYLVFFLGGLHLRTALIRFADGLGWTTGLLAVALWAVAVGLVRGLALEEVPGAYLLCCVAGVPAGIALARGLASLAAQDVRAADTVRGFGARTLPVYVAHAALALLVVRAVDLTVPTPPDPVGNLLPVLAVPLVVWAGLQVHDLLQRAGARWMYEPPGLVGRVAGGRQGR</sequence>
<keyword evidence="5 7" id="KW-1133">Transmembrane helix</keyword>
<organism evidence="9 10">
    <name type="scientific">Antribacter soli</name>
    <dbReference type="NCBI Taxonomy" id="2910976"/>
    <lineage>
        <taxon>Bacteria</taxon>
        <taxon>Bacillati</taxon>
        <taxon>Actinomycetota</taxon>
        <taxon>Actinomycetes</taxon>
        <taxon>Micrococcales</taxon>
        <taxon>Promicromonosporaceae</taxon>
        <taxon>Antribacter</taxon>
    </lineage>
</organism>
<feature type="transmembrane region" description="Helical" evidence="7">
    <location>
        <begin position="282"/>
        <end position="299"/>
    </location>
</feature>
<keyword evidence="9" id="KW-0012">Acyltransferase</keyword>
<evidence type="ECO:0000256" key="2">
    <source>
        <dbReference type="ARBA" id="ARBA00007400"/>
    </source>
</evidence>
<dbReference type="RefSeq" id="WP_236087710.1">
    <property type="nucleotide sequence ID" value="NZ_JAKGSG010000011.1"/>
</dbReference>
<comment type="caution">
    <text evidence="9">The sequence shown here is derived from an EMBL/GenBank/DDBJ whole genome shotgun (WGS) entry which is preliminary data.</text>
</comment>
<dbReference type="GO" id="GO:0005886">
    <property type="term" value="C:plasma membrane"/>
    <property type="evidence" value="ECO:0007669"/>
    <property type="project" value="UniProtKB-SubCell"/>
</dbReference>
<evidence type="ECO:0000256" key="3">
    <source>
        <dbReference type="ARBA" id="ARBA00022475"/>
    </source>
</evidence>
<reference evidence="9" key="1">
    <citation type="submission" date="2022-01" db="EMBL/GenBank/DDBJ databases">
        <title>Antribacter sp. nov., isolated from Guizhou of China.</title>
        <authorList>
            <person name="Chengliang C."/>
            <person name="Ya Z."/>
        </authorList>
    </citation>
    <scope>NUCLEOTIDE SEQUENCE</scope>
    <source>
        <strain evidence="9">KLBMP 9083</strain>
    </source>
</reference>
<keyword evidence="10" id="KW-1185">Reference proteome</keyword>
<dbReference type="AlphaFoldDB" id="A0AA41U5G2"/>
<feature type="domain" description="Acyltransferase 3" evidence="8">
    <location>
        <begin position="21"/>
        <end position="323"/>
    </location>
</feature>
<feature type="transmembrane region" description="Helical" evidence="7">
    <location>
        <begin position="92"/>
        <end position="112"/>
    </location>
</feature>
<comment type="similarity">
    <text evidence="2">Belongs to the acyltransferase 3 family.</text>
</comment>
<evidence type="ECO:0000256" key="1">
    <source>
        <dbReference type="ARBA" id="ARBA00004651"/>
    </source>
</evidence>
<feature type="transmembrane region" description="Helical" evidence="7">
    <location>
        <begin position="212"/>
        <end position="234"/>
    </location>
</feature>
<dbReference type="EMBL" id="JAKGSG010000011">
    <property type="protein sequence ID" value="MCF4119998.1"/>
    <property type="molecule type" value="Genomic_DNA"/>
</dbReference>
<evidence type="ECO:0000313" key="10">
    <source>
        <dbReference type="Proteomes" id="UP001165405"/>
    </source>
</evidence>
<dbReference type="GO" id="GO:0009246">
    <property type="term" value="P:enterobacterial common antigen biosynthetic process"/>
    <property type="evidence" value="ECO:0007669"/>
    <property type="project" value="TreeGrafter"/>
</dbReference>
<comment type="subcellular location">
    <subcellularLocation>
        <location evidence="1">Cell membrane</location>
        <topology evidence="1">Multi-pass membrane protein</topology>
    </subcellularLocation>
</comment>
<feature type="transmembrane region" description="Helical" evidence="7">
    <location>
        <begin position="182"/>
        <end position="200"/>
    </location>
</feature>
<dbReference type="Proteomes" id="UP001165405">
    <property type="component" value="Unassembled WGS sequence"/>
</dbReference>
<feature type="transmembrane region" description="Helical" evidence="7">
    <location>
        <begin position="20"/>
        <end position="39"/>
    </location>
</feature>
<gene>
    <name evidence="9" type="ORF">L1785_03310</name>
</gene>